<evidence type="ECO:0000313" key="3">
    <source>
        <dbReference type="Proteomes" id="UP000008021"/>
    </source>
</evidence>
<feature type="compositionally biased region" description="Polar residues" evidence="1">
    <location>
        <begin position="215"/>
        <end position="227"/>
    </location>
</feature>
<feature type="compositionally biased region" description="Low complexity" evidence="1">
    <location>
        <begin position="268"/>
        <end position="282"/>
    </location>
</feature>
<dbReference type="Proteomes" id="UP000008021">
    <property type="component" value="Chromosome 2"/>
</dbReference>
<feature type="compositionally biased region" description="Pro residues" evidence="1">
    <location>
        <begin position="155"/>
        <end position="169"/>
    </location>
</feature>
<feature type="region of interest" description="Disordered" evidence="1">
    <location>
        <begin position="267"/>
        <end position="293"/>
    </location>
</feature>
<sequence length="293" mass="30001">MEWWRLGGGWRSGDWPGGCAPRRGGFVSIPSWNSIGGGGCSREVASGEKRPNPREALPPPAPPVAVCAPEDDRSEATPLREWSREKPSGSTAGIPNPALSRSGGPGCSRSPAAPMIQFKNDWSGPAALPSVAVASQPSPPTSPTSSAPGIGGNSHPPPHSSFPPPPCSPGAPHLVAPAAAVLLSETAATPVESAEPPPRDDDSVDVEYGGLGLRVQSSTDLGSTTTSPPFPAGQNSSSLSPPPWSTTPLLSAPNSAALIYLIPHNRASRSARSGSSSPARRGVAWRGDFSWSV</sequence>
<accession>A0A0E0CPE9</accession>
<protein>
    <submittedName>
        <fullName evidence="2">Uncharacterized protein</fullName>
    </submittedName>
</protein>
<dbReference type="AlphaFoldDB" id="A0A0E0CPE9"/>
<name>A0A0E0CPE9_9ORYZ</name>
<feature type="region of interest" description="Disordered" evidence="1">
    <location>
        <begin position="30"/>
        <end position="173"/>
    </location>
</feature>
<organism evidence="2">
    <name type="scientific">Oryza meridionalis</name>
    <dbReference type="NCBI Taxonomy" id="40149"/>
    <lineage>
        <taxon>Eukaryota</taxon>
        <taxon>Viridiplantae</taxon>
        <taxon>Streptophyta</taxon>
        <taxon>Embryophyta</taxon>
        <taxon>Tracheophyta</taxon>
        <taxon>Spermatophyta</taxon>
        <taxon>Magnoliopsida</taxon>
        <taxon>Liliopsida</taxon>
        <taxon>Poales</taxon>
        <taxon>Poaceae</taxon>
        <taxon>BOP clade</taxon>
        <taxon>Oryzoideae</taxon>
        <taxon>Oryzeae</taxon>
        <taxon>Oryzinae</taxon>
        <taxon>Oryza</taxon>
    </lineage>
</organism>
<reference evidence="2" key="1">
    <citation type="submission" date="2015-04" db="UniProtKB">
        <authorList>
            <consortium name="EnsemblPlants"/>
        </authorList>
    </citation>
    <scope>IDENTIFICATION</scope>
</reference>
<dbReference type="Gramene" id="OMERI02G26180.1">
    <property type="protein sequence ID" value="OMERI02G26180.1"/>
    <property type="gene ID" value="OMERI02G26180"/>
</dbReference>
<dbReference type="HOGENOM" id="CLU_951164_0_0_1"/>
<reference evidence="2" key="2">
    <citation type="submission" date="2018-05" db="EMBL/GenBank/DDBJ databases">
        <title>OmerRS3 (Oryza meridionalis Reference Sequence Version 3).</title>
        <authorList>
            <person name="Zhang J."/>
            <person name="Kudrna D."/>
            <person name="Lee S."/>
            <person name="Talag J."/>
            <person name="Welchert J."/>
            <person name="Wing R.A."/>
        </authorList>
    </citation>
    <scope>NUCLEOTIDE SEQUENCE [LARGE SCALE GENOMIC DNA]</scope>
    <source>
        <strain evidence="2">cv. OR44</strain>
    </source>
</reference>
<dbReference type="EnsemblPlants" id="OMERI02G26180.1">
    <property type="protein sequence ID" value="OMERI02G26180.1"/>
    <property type="gene ID" value="OMERI02G26180"/>
</dbReference>
<feature type="compositionally biased region" description="Low complexity" evidence="1">
    <location>
        <begin position="123"/>
        <end position="136"/>
    </location>
</feature>
<proteinExistence type="predicted"/>
<keyword evidence="3" id="KW-1185">Reference proteome</keyword>
<feature type="region of interest" description="Disordered" evidence="1">
    <location>
        <begin position="186"/>
        <end position="248"/>
    </location>
</feature>
<evidence type="ECO:0000313" key="2">
    <source>
        <dbReference type="EnsemblPlants" id="OMERI02G26180.1"/>
    </source>
</evidence>
<evidence type="ECO:0000256" key="1">
    <source>
        <dbReference type="SAM" id="MobiDB-lite"/>
    </source>
</evidence>